<dbReference type="InterPro" id="IPR007624">
    <property type="entry name" value="RNA_pol_sigma70_r3"/>
</dbReference>
<dbReference type="InterPro" id="IPR007627">
    <property type="entry name" value="RNA_pol_sigma70_r2"/>
</dbReference>
<dbReference type="InterPro" id="IPR007630">
    <property type="entry name" value="RNA_pol_sigma70_r4"/>
</dbReference>
<name>A0A231H8J1_9NOCA</name>
<dbReference type="PRINTS" id="PR00046">
    <property type="entry name" value="SIGMA70FCT"/>
</dbReference>
<dbReference type="Gene3D" id="1.20.120.1810">
    <property type="match status" value="1"/>
</dbReference>
<comment type="caution">
    <text evidence="8">The sequence shown here is derived from an EMBL/GenBank/DDBJ whole genome shotgun (WGS) entry which is preliminary data.</text>
</comment>
<protein>
    <submittedName>
        <fullName evidence="8">RNA polymerase sigma factor SigF</fullName>
    </submittedName>
</protein>
<dbReference type="NCBIfam" id="TIGR02980">
    <property type="entry name" value="SigBFG"/>
    <property type="match status" value="1"/>
</dbReference>
<sequence length="270" mass="30494">MTHEPIARRAETAARHGANSYDNIEPWFEKLAALDHTDPHRESVRAEIIELCLPLAEHIARKFSGRGEAFDDLHQVARLGLVLAVDRFDPARGNSFLSFAVPTVMGEVRRHFRDYTWSTRVPRAVKELWLRVGPTTEHLAHELGRMPTARELSEALDVDGPQVVQAMIAGNAYQPNSIDAVVDADDGAIMDKLGAEEQCYQLTEDAMAVRPLIDALPTRERRILIMRFFESKTQNQIAEKLQISQMHVSRILSRTLKSLRQQALCEPQPT</sequence>
<dbReference type="EMBL" id="NGAF01000005">
    <property type="protein sequence ID" value="OXR45092.1"/>
    <property type="molecule type" value="Genomic_DNA"/>
</dbReference>
<evidence type="ECO:0000313" key="8">
    <source>
        <dbReference type="EMBL" id="OXR45092.1"/>
    </source>
</evidence>
<evidence type="ECO:0000256" key="2">
    <source>
        <dbReference type="ARBA" id="ARBA00023082"/>
    </source>
</evidence>
<keyword evidence="1" id="KW-0805">Transcription regulation</keyword>
<dbReference type="GO" id="GO:0006352">
    <property type="term" value="P:DNA-templated transcription initiation"/>
    <property type="evidence" value="ECO:0007669"/>
    <property type="project" value="InterPro"/>
</dbReference>
<dbReference type="GO" id="GO:0003677">
    <property type="term" value="F:DNA binding"/>
    <property type="evidence" value="ECO:0007669"/>
    <property type="project" value="UniProtKB-KW"/>
</dbReference>
<dbReference type="Pfam" id="PF04545">
    <property type="entry name" value="Sigma70_r4"/>
    <property type="match status" value="1"/>
</dbReference>
<dbReference type="InterPro" id="IPR036388">
    <property type="entry name" value="WH-like_DNA-bd_sf"/>
</dbReference>
<dbReference type="SUPFAM" id="SSF88946">
    <property type="entry name" value="Sigma2 domain of RNA polymerase sigma factors"/>
    <property type="match status" value="1"/>
</dbReference>
<evidence type="ECO:0000313" key="9">
    <source>
        <dbReference type="Proteomes" id="UP000215506"/>
    </source>
</evidence>
<feature type="domain" description="RNA polymerase sigma-70 region 2" evidence="6">
    <location>
        <begin position="49"/>
        <end position="117"/>
    </location>
</feature>
<dbReference type="AlphaFoldDB" id="A0A231H8J1"/>
<dbReference type="GO" id="GO:0016987">
    <property type="term" value="F:sigma factor activity"/>
    <property type="evidence" value="ECO:0007669"/>
    <property type="project" value="UniProtKB-KW"/>
</dbReference>
<evidence type="ECO:0000259" key="6">
    <source>
        <dbReference type="Pfam" id="PF04542"/>
    </source>
</evidence>
<dbReference type="PANTHER" id="PTHR30385:SF4">
    <property type="entry name" value="RNA POLYMERASE SIGMA-E FACTOR"/>
    <property type="match status" value="1"/>
</dbReference>
<dbReference type="RefSeq" id="WP_094025629.1">
    <property type="nucleotide sequence ID" value="NZ_NGAF01000005.1"/>
</dbReference>
<evidence type="ECO:0000256" key="1">
    <source>
        <dbReference type="ARBA" id="ARBA00023015"/>
    </source>
</evidence>
<evidence type="ECO:0000256" key="3">
    <source>
        <dbReference type="ARBA" id="ARBA00023125"/>
    </source>
</evidence>
<proteinExistence type="predicted"/>
<accession>A0A231H8J1</accession>
<dbReference type="NCBIfam" id="TIGR02937">
    <property type="entry name" value="sigma70-ECF"/>
    <property type="match status" value="1"/>
</dbReference>
<dbReference type="InterPro" id="IPR014322">
    <property type="entry name" value="RNA_pol_sigma-B/F/G"/>
</dbReference>
<reference evidence="8 9" key="1">
    <citation type="submission" date="2017-07" db="EMBL/GenBank/DDBJ databases">
        <title>First draft Genome Sequence of Nocardia cerradoensis isolated from human infection.</title>
        <authorList>
            <person name="Carrasco G."/>
        </authorList>
    </citation>
    <scope>NUCLEOTIDE SEQUENCE [LARGE SCALE GENOMIC DNA]</scope>
    <source>
        <strain evidence="8 9">CNM20130759</strain>
    </source>
</reference>
<dbReference type="PANTHER" id="PTHR30385">
    <property type="entry name" value="SIGMA FACTOR F FLAGELLAR"/>
    <property type="match status" value="1"/>
</dbReference>
<dbReference type="InterPro" id="IPR013324">
    <property type="entry name" value="RNA_pol_sigma_r3/r4-like"/>
</dbReference>
<gene>
    <name evidence="8" type="primary">sigF_3</name>
    <name evidence="8" type="ORF">B7C42_03049</name>
</gene>
<dbReference type="InterPro" id="IPR000943">
    <property type="entry name" value="RNA_pol_sigma70"/>
</dbReference>
<organism evidence="8 9">
    <name type="scientific">Nocardia cerradoensis</name>
    <dbReference type="NCBI Taxonomy" id="85688"/>
    <lineage>
        <taxon>Bacteria</taxon>
        <taxon>Bacillati</taxon>
        <taxon>Actinomycetota</taxon>
        <taxon>Actinomycetes</taxon>
        <taxon>Mycobacteriales</taxon>
        <taxon>Nocardiaceae</taxon>
        <taxon>Nocardia</taxon>
    </lineage>
</organism>
<dbReference type="Gene3D" id="1.10.10.10">
    <property type="entry name" value="Winged helix-like DNA-binding domain superfamily/Winged helix DNA-binding domain"/>
    <property type="match status" value="2"/>
</dbReference>
<keyword evidence="2" id="KW-0731">Sigma factor</keyword>
<evidence type="ECO:0000256" key="4">
    <source>
        <dbReference type="ARBA" id="ARBA00023163"/>
    </source>
</evidence>
<keyword evidence="9" id="KW-1185">Reference proteome</keyword>
<feature type="domain" description="RNA polymerase sigma-70 region 4" evidence="7">
    <location>
        <begin position="213"/>
        <end position="261"/>
    </location>
</feature>
<feature type="domain" description="RNA polymerase sigma-70 region 3" evidence="5">
    <location>
        <begin position="128"/>
        <end position="189"/>
    </location>
</feature>
<evidence type="ECO:0000259" key="5">
    <source>
        <dbReference type="Pfam" id="PF04539"/>
    </source>
</evidence>
<dbReference type="SUPFAM" id="SSF88659">
    <property type="entry name" value="Sigma3 and sigma4 domains of RNA polymerase sigma factors"/>
    <property type="match status" value="2"/>
</dbReference>
<evidence type="ECO:0000259" key="7">
    <source>
        <dbReference type="Pfam" id="PF04545"/>
    </source>
</evidence>
<dbReference type="InterPro" id="IPR014284">
    <property type="entry name" value="RNA_pol_sigma-70_dom"/>
</dbReference>
<dbReference type="Proteomes" id="UP000215506">
    <property type="component" value="Unassembled WGS sequence"/>
</dbReference>
<dbReference type="InterPro" id="IPR013325">
    <property type="entry name" value="RNA_pol_sigma_r2"/>
</dbReference>
<dbReference type="Pfam" id="PF04539">
    <property type="entry name" value="Sigma70_r3"/>
    <property type="match status" value="1"/>
</dbReference>
<dbReference type="Pfam" id="PF04542">
    <property type="entry name" value="Sigma70_r2"/>
    <property type="match status" value="1"/>
</dbReference>
<dbReference type="CDD" id="cd06171">
    <property type="entry name" value="Sigma70_r4"/>
    <property type="match status" value="1"/>
</dbReference>
<keyword evidence="4" id="KW-0804">Transcription</keyword>
<keyword evidence="3" id="KW-0238">DNA-binding</keyword>